<evidence type="ECO:0000256" key="1">
    <source>
        <dbReference type="SAM" id="MobiDB-lite"/>
    </source>
</evidence>
<sequence>MTMTQHEDRKVYTRRDLMAAYGMALSPLEEWYRNRRWTGHPEALGHAGRELIWDAAEWDHWYQERNNTTHLISRTGLQERHGLARSTLERLWALRDDNGHPEPVKTLERVMYWNQDDWDAWYVEYKRNTQRRDLDIDRSGSPDDLLTLAQVARVLGVPPASIAHYPTRMPRSWPEPAKEEALPSGRPRRYYRRADIWNYADNRTAAGPHRTKHPSRKPRSDGPG</sequence>
<name>A0ABZ0LLJ2_9ACTN</name>
<evidence type="ECO:0000313" key="3">
    <source>
        <dbReference type="Proteomes" id="UP001301731"/>
    </source>
</evidence>
<proteinExistence type="predicted"/>
<gene>
    <name evidence="2" type="ORF">R2D22_02435</name>
</gene>
<dbReference type="Proteomes" id="UP001301731">
    <property type="component" value="Chromosome"/>
</dbReference>
<feature type="region of interest" description="Disordered" evidence="1">
    <location>
        <begin position="201"/>
        <end position="224"/>
    </location>
</feature>
<protein>
    <submittedName>
        <fullName evidence="2">Uncharacterized protein</fullName>
    </submittedName>
</protein>
<dbReference type="EMBL" id="CP137573">
    <property type="protein sequence ID" value="WOX20304.1"/>
    <property type="molecule type" value="Genomic_DNA"/>
</dbReference>
<dbReference type="RefSeq" id="WP_318100757.1">
    <property type="nucleotide sequence ID" value="NZ_CP137573.1"/>
</dbReference>
<reference evidence="2 3" key="1">
    <citation type="submission" date="2023-10" db="EMBL/GenBank/DDBJ databases">
        <title>The genome sequence of Streptomyces sp. HUAS YS2.</title>
        <authorList>
            <person name="Mo P."/>
        </authorList>
    </citation>
    <scope>NUCLEOTIDE SEQUENCE [LARGE SCALE GENOMIC DNA]</scope>
    <source>
        <strain evidence="2 3">HUAS YS2</strain>
    </source>
</reference>
<keyword evidence="3" id="KW-1185">Reference proteome</keyword>
<organism evidence="2 3">
    <name type="scientific">Streptomyces solicathayae</name>
    <dbReference type="NCBI Taxonomy" id="3081768"/>
    <lineage>
        <taxon>Bacteria</taxon>
        <taxon>Bacillati</taxon>
        <taxon>Actinomycetota</taxon>
        <taxon>Actinomycetes</taxon>
        <taxon>Kitasatosporales</taxon>
        <taxon>Streptomycetaceae</taxon>
        <taxon>Streptomyces</taxon>
    </lineage>
</organism>
<evidence type="ECO:0000313" key="2">
    <source>
        <dbReference type="EMBL" id="WOX20304.1"/>
    </source>
</evidence>
<accession>A0ABZ0LLJ2</accession>